<proteinExistence type="predicted"/>
<feature type="region of interest" description="Disordered" evidence="1">
    <location>
        <begin position="16"/>
        <end position="44"/>
    </location>
</feature>
<feature type="compositionally biased region" description="Low complexity" evidence="1">
    <location>
        <begin position="19"/>
        <end position="44"/>
    </location>
</feature>
<protein>
    <submittedName>
        <fullName evidence="2">Uncharacterized protein</fullName>
    </submittedName>
</protein>
<evidence type="ECO:0000313" key="2">
    <source>
        <dbReference type="EMBL" id="EDY55026.1"/>
    </source>
</evidence>
<dbReference type="Proteomes" id="UP000002785">
    <property type="component" value="Chromosome"/>
</dbReference>
<evidence type="ECO:0000313" key="3">
    <source>
        <dbReference type="Proteomes" id="UP000002785"/>
    </source>
</evidence>
<dbReference type="eggNOG" id="ENOG5032YG7">
    <property type="taxonomic scope" value="Bacteria"/>
</dbReference>
<dbReference type="AlphaFoldDB" id="B5HQC1"/>
<gene>
    <name evidence="2" type="ORF">SSEG_01606</name>
</gene>
<dbReference type="HOGENOM" id="CLU_1219172_0_0_11"/>
<sequence length="227" mass="24056">MSHGALVRGGTCCWGGLGRPRSSPRTAPRPHASPASSASRRTTMAPRPLKAVLTVAAAAAFSLTAVPAQAADPDPLVWTELSKTYGATGAYAYEPYAVADGFTPTACVPGGGYRYVNEENVGQTDPETPAALLYEDGPYGRRLVAVEWIAKAESGAAAPVMFGQTFQKPVDRPDTDSSYTLRAWIYKTNPSGLFSPTHPDVTCSADQDSDPDLTHDLIPDLDLDLDL</sequence>
<accession>B5HQC1</accession>
<organism evidence="2 3">
    <name type="scientific">Streptomyces sviceus (strain ATCC 29083 / DSM 924 / JCM 4929 / NBRC 13980 / NCIMB 11184 / NRRL 5439 / UC 5370)</name>
    <dbReference type="NCBI Taxonomy" id="463191"/>
    <lineage>
        <taxon>Bacteria</taxon>
        <taxon>Bacillati</taxon>
        <taxon>Actinomycetota</taxon>
        <taxon>Actinomycetes</taxon>
        <taxon>Kitasatosporales</taxon>
        <taxon>Streptomycetaceae</taxon>
        <taxon>Streptomyces</taxon>
    </lineage>
</organism>
<reference evidence="2" key="1">
    <citation type="submission" date="2009-10" db="EMBL/GenBank/DDBJ databases">
        <title>The genome sequence of Streptomyces sviceus strain ATCC 29083.</title>
        <authorList>
            <consortium name="The Broad Institute Genome Sequencing Platform"/>
            <consortium name="Broad Institute Microbial Sequencing Center"/>
            <person name="Fischbach M."/>
            <person name="Godfrey P."/>
            <person name="Ward D."/>
            <person name="Young S."/>
            <person name="Zeng Q."/>
            <person name="Koehrsen M."/>
            <person name="Alvarado L."/>
            <person name="Berlin A.M."/>
            <person name="Bochicchio J."/>
            <person name="Borenstein D."/>
            <person name="Chapman S.B."/>
            <person name="Chen Z."/>
            <person name="Engels R."/>
            <person name="Freedman E."/>
            <person name="Gellesch M."/>
            <person name="Goldberg J."/>
            <person name="Griggs A."/>
            <person name="Gujja S."/>
            <person name="Heilman E.R."/>
            <person name="Heiman D.I."/>
            <person name="Hepburn T.A."/>
            <person name="Howarth C."/>
            <person name="Jen D."/>
            <person name="Larson L."/>
            <person name="Lewis B."/>
            <person name="Mehta T."/>
            <person name="Park D."/>
            <person name="Pearson M."/>
            <person name="Richards J."/>
            <person name="Roberts A."/>
            <person name="Saif S."/>
            <person name="Shea T.D."/>
            <person name="Shenoy N."/>
            <person name="Sisk P."/>
            <person name="Stolte C."/>
            <person name="Sykes S.N."/>
            <person name="Thomson T."/>
            <person name="Walk T."/>
            <person name="White J."/>
            <person name="Yandava C."/>
            <person name="Straight P."/>
            <person name="Clardy J."/>
            <person name="Hung D."/>
            <person name="Kolter R."/>
            <person name="Mekalanos J."/>
            <person name="Walker S."/>
            <person name="Walsh C.T."/>
            <person name="Wieland-Brown L.C."/>
            <person name="Haas B."/>
            <person name="Nusbaum C."/>
            <person name="Birren B."/>
        </authorList>
    </citation>
    <scope>NUCLEOTIDE SEQUENCE [LARGE SCALE GENOMIC DNA]</scope>
    <source>
        <strain evidence="2">ATCC 29083</strain>
    </source>
</reference>
<keyword evidence="3" id="KW-1185">Reference proteome</keyword>
<evidence type="ECO:0000256" key="1">
    <source>
        <dbReference type="SAM" id="MobiDB-lite"/>
    </source>
</evidence>
<dbReference type="EMBL" id="CM000951">
    <property type="protein sequence ID" value="EDY55026.1"/>
    <property type="molecule type" value="Genomic_DNA"/>
</dbReference>
<name>B5HQC1_STRX2</name>